<comment type="caution">
    <text evidence="10">The sequence shown here is derived from an EMBL/GenBank/DDBJ whole genome shotgun (WGS) entry which is preliminary data.</text>
</comment>
<dbReference type="Proteomes" id="UP000886887">
    <property type="component" value="Unassembled WGS sequence"/>
</dbReference>
<keyword evidence="3 7" id="KW-0678">Repressor</keyword>
<evidence type="ECO:0000256" key="4">
    <source>
        <dbReference type="ARBA" id="ARBA00023015"/>
    </source>
</evidence>
<dbReference type="Pfam" id="PF05848">
    <property type="entry name" value="CtsR"/>
    <property type="match status" value="1"/>
</dbReference>
<evidence type="ECO:0000313" key="10">
    <source>
        <dbReference type="EMBL" id="HIQ72602.1"/>
    </source>
</evidence>
<dbReference type="InterPro" id="IPR008463">
    <property type="entry name" value="CtsR"/>
</dbReference>
<dbReference type="InterPro" id="IPR041902">
    <property type="entry name" value="CtsR_N_sf"/>
</dbReference>
<evidence type="ECO:0000259" key="8">
    <source>
        <dbReference type="Pfam" id="PF05848"/>
    </source>
</evidence>
<evidence type="ECO:0000256" key="7">
    <source>
        <dbReference type="PIRNR" id="PIRNR010607"/>
    </source>
</evidence>
<evidence type="ECO:0000313" key="11">
    <source>
        <dbReference type="Proteomes" id="UP000886887"/>
    </source>
</evidence>
<reference evidence="10" key="1">
    <citation type="submission" date="2020-10" db="EMBL/GenBank/DDBJ databases">
        <authorList>
            <person name="Gilroy R."/>
        </authorList>
    </citation>
    <scope>NUCLEOTIDE SEQUENCE</scope>
    <source>
        <strain evidence="10">ChiSxjej2B14-6234</strain>
    </source>
</reference>
<feature type="domain" description="CtsR C-terminal dimerization" evidence="9">
    <location>
        <begin position="78"/>
        <end position="146"/>
    </location>
</feature>
<dbReference type="GO" id="GO:0006355">
    <property type="term" value="P:regulation of DNA-templated transcription"/>
    <property type="evidence" value="ECO:0007669"/>
    <property type="project" value="UniProtKB-UniRule"/>
</dbReference>
<dbReference type="EMBL" id="DVFJ01000036">
    <property type="protein sequence ID" value="HIQ72602.1"/>
    <property type="molecule type" value="Genomic_DNA"/>
</dbReference>
<dbReference type="InterPro" id="IPR040465">
    <property type="entry name" value="CtsR_N"/>
</dbReference>
<keyword evidence="4 7" id="KW-0805">Transcription regulation</keyword>
<dbReference type="Gene3D" id="1.10.1200.150">
    <property type="entry name" value="Transcriptional regulator CtsR, C-terminal domain"/>
    <property type="match status" value="1"/>
</dbReference>
<evidence type="ECO:0000256" key="1">
    <source>
        <dbReference type="ARBA" id="ARBA00010189"/>
    </source>
</evidence>
<dbReference type="InterPro" id="IPR041473">
    <property type="entry name" value="CtsR_C"/>
</dbReference>
<organism evidence="10 11">
    <name type="scientific">Candidatus Onthenecus intestinigallinarum</name>
    <dbReference type="NCBI Taxonomy" id="2840875"/>
    <lineage>
        <taxon>Bacteria</taxon>
        <taxon>Bacillati</taxon>
        <taxon>Bacillota</taxon>
        <taxon>Clostridia</taxon>
        <taxon>Eubacteriales</taxon>
        <taxon>Candidatus Onthenecus</taxon>
    </lineage>
</organism>
<evidence type="ECO:0000256" key="2">
    <source>
        <dbReference type="ARBA" id="ARBA00014129"/>
    </source>
</evidence>
<reference evidence="10" key="2">
    <citation type="journal article" date="2021" name="PeerJ">
        <title>Extensive microbial diversity within the chicken gut microbiome revealed by metagenomics and culture.</title>
        <authorList>
            <person name="Gilroy R."/>
            <person name="Ravi A."/>
            <person name="Getino M."/>
            <person name="Pursley I."/>
            <person name="Horton D.L."/>
            <person name="Alikhan N.F."/>
            <person name="Baker D."/>
            <person name="Gharbi K."/>
            <person name="Hall N."/>
            <person name="Watson M."/>
            <person name="Adriaenssens E.M."/>
            <person name="Foster-Nyarko E."/>
            <person name="Jarju S."/>
            <person name="Secka A."/>
            <person name="Antonio M."/>
            <person name="Oren A."/>
            <person name="Chaudhuri R.R."/>
            <person name="La Ragione R."/>
            <person name="Hildebrand F."/>
            <person name="Pallen M.J."/>
        </authorList>
    </citation>
    <scope>NUCLEOTIDE SEQUENCE</scope>
    <source>
        <strain evidence="10">ChiSxjej2B14-6234</strain>
    </source>
</reference>
<comment type="similarity">
    <text evidence="1 7">Belongs to the CtsR family.</text>
</comment>
<dbReference type="Pfam" id="PF17727">
    <property type="entry name" value="CtsR_C"/>
    <property type="match status" value="1"/>
</dbReference>
<keyword evidence="5 7" id="KW-0238">DNA-binding</keyword>
<accession>A0A9D0ZB85</accession>
<dbReference type="PIRSF" id="PIRSF010607">
    <property type="entry name" value="Txn_repr_CtsR"/>
    <property type="match status" value="1"/>
</dbReference>
<evidence type="ECO:0000256" key="6">
    <source>
        <dbReference type="ARBA" id="ARBA00023163"/>
    </source>
</evidence>
<dbReference type="GO" id="GO:0003677">
    <property type="term" value="F:DNA binding"/>
    <property type="evidence" value="ECO:0007669"/>
    <property type="project" value="UniProtKB-UniRule"/>
</dbReference>
<gene>
    <name evidence="10" type="ORF">IAB73_10400</name>
</gene>
<keyword evidence="6 7" id="KW-0804">Transcription</keyword>
<dbReference type="Gene3D" id="3.30.56.130">
    <property type="entry name" value="Transcriptional regulator CtsR, winged HTH domain"/>
    <property type="match status" value="1"/>
</dbReference>
<name>A0A9D0ZB85_9FIRM</name>
<protein>
    <recommendedName>
        <fullName evidence="2 7">Transcriptional regulator CtsR</fullName>
    </recommendedName>
</protein>
<dbReference type="AlphaFoldDB" id="A0A9D0ZB85"/>
<sequence length="156" mass="17242">MKPLSDTIEAFIKALMEEEDSQVELKRNELAEHFQCAPSQINYVLATRFTPDHGYVIESRRGGGGYIRIVRIASSTPDDLLKSIYQRIGTSISHADALRILARLQSEGIVSEREAHLMAAALAPQAVPLPLSLKDALCAGTLRSMILELAKRRKEA</sequence>
<evidence type="ECO:0000256" key="5">
    <source>
        <dbReference type="ARBA" id="ARBA00023125"/>
    </source>
</evidence>
<evidence type="ECO:0000259" key="9">
    <source>
        <dbReference type="Pfam" id="PF17727"/>
    </source>
</evidence>
<evidence type="ECO:0000256" key="3">
    <source>
        <dbReference type="ARBA" id="ARBA00022491"/>
    </source>
</evidence>
<proteinExistence type="inferred from homology"/>
<feature type="domain" description="CtsR N-terminal HTH" evidence="8">
    <location>
        <begin position="4"/>
        <end position="72"/>
    </location>
</feature>
<dbReference type="InterPro" id="IPR041908">
    <property type="entry name" value="CtsR_C_sf"/>
</dbReference>